<feature type="compositionally biased region" description="Basic and acidic residues" evidence="2">
    <location>
        <begin position="322"/>
        <end position="338"/>
    </location>
</feature>
<dbReference type="Pfam" id="PF00400">
    <property type="entry name" value="WD40"/>
    <property type="match status" value="2"/>
</dbReference>
<evidence type="ECO:0008006" key="5">
    <source>
        <dbReference type="Google" id="ProtNLM"/>
    </source>
</evidence>
<gene>
    <name evidence="3" type="ORF">BASA50_005292</name>
</gene>
<dbReference type="PROSITE" id="PS50294">
    <property type="entry name" value="WD_REPEATS_REGION"/>
    <property type="match status" value="2"/>
</dbReference>
<feature type="compositionally biased region" description="Pro residues" evidence="2">
    <location>
        <begin position="154"/>
        <end position="166"/>
    </location>
</feature>
<feature type="compositionally biased region" description="Polar residues" evidence="2">
    <location>
        <begin position="175"/>
        <end position="190"/>
    </location>
</feature>
<organism evidence="3 4">
    <name type="scientific">Batrachochytrium salamandrivorans</name>
    <dbReference type="NCBI Taxonomy" id="1357716"/>
    <lineage>
        <taxon>Eukaryota</taxon>
        <taxon>Fungi</taxon>
        <taxon>Fungi incertae sedis</taxon>
        <taxon>Chytridiomycota</taxon>
        <taxon>Chytridiomycota incertae sedis</taxon>
        <taxon>Chytridiomycetes</taxon>
        <taxon>Rhizophydiales</taxon>
        <taxon>Rhizophydiales incertae sedis</taxon>
        <taxon>Batrachochytrium</taxon>
    </lineage>
</organism>
<dbReference type="InterPro" id="IPR036322">
    <property type="entry name" value="WD40_repeat_dom_sf"/>
</dbReference>
<feature type="compositionally biased region" description="Basic and acidic residues" evidence="2">
    <location>
        <begin position="248"/>
        <end position="262"/>
    </location>
</feature>
<dbReference type="SUPFAM" id="SSF50978">
    <property type="entry name" value="WD40 repeat-like"/>
    <property type="match status" value="1"/>
</dbReference>
<keyword evidence="1" id="KW-0853">WD repeat</keyword>
<evidence type="ECO:0000313" key="3">
    <source>
        <dbReference type="EMBL" id="KAH6596249.1"/>
    </source>
</evidence>
<proteinExistence type="predicted"/>
<dbReference type="SMART" id="SM00320">
    <property type="entry name" value="WD40"/>
    <property type="match status" value="6"/>
</dbReference>
<feature type="repeat" description="WD" evidence="1">
    <location>
        <begin position="797"/>
        <end position="832"/>
    </location>
</feature>
<feature type="compositionally biased region" description="Polar residues" evidence="2">
    <location>
        <begin position="22"/>
        <end position="32"/>
    </location>
</feature>
<dbReference type="PROSITE" id="PS50082">
    <property type="entry name" value="WD_REPEATS_2"/>
    <property type="match status" value="2"/>
</dbReference>
<feature type="region of interest" description="Disordered" evidence="2">
    <location>
        <begin position="303"/>
        <end position="352"/>
    </location>
</feature>
<dbReference type="PANTHER" id="PTHR44499">
    <property type="entry name" value="JOUBERIN"/>
    <property type="match status" value="1"/>
</dbReference>
<dbReference type="Gene3D" id="2.130.10.10">
    <property type="entry name" value="YVTN repeat-like/Quinoprotein amine dehydrogenase"/>
    <property type="match status" value="2"/>
</dbReference>
<feature type="region of interest" description="Disordered" evidence="2">
    <location>
        <begin position="1162"/>
        <end position="1207"/>
    </location>
</feature>
<feature type="region of interest" description="Disordered" evidence="2">
    <location>
        <begin position="1027"/>
        <end position="1074"/>
    </location>
</feature>
<accession>A0ABQ8FGG1</accession>
<reference evidence="3 4" key="1">
    <citation type="submission" date="2021-02" db="EMBL/GenBank/DDBJ databases">
        <title>Variation within the Batrachochytrium salamandrivorans European outbreak.</title>
        <authorList>
            <person name="Kelly M."/>
            <person name="Pasmans F."/>
            <person name="Shea T.P."/>
            <person name="Munoz J.F."/>
            <person name="Carranza S."/>
            <person name="Cuomo C.A."/>
            <person name="Martel A."/>
        </authorList>
    </citation>
    <scope>NUCLEOTIDE SEQUENCE [LARGE SCALE GENOMIC DNA]</scope>
    <source>
        <strain evidence="3 4">AMFP18/2</strain>
    </source>
</reference>
<dbReference type="InterPro" id="IPR001680">
    <property type="entry name" value="WD40_rpt"/>
</dbReference>
<comment type="caution">
    <text evidence="3">The sequence shown here is derived from an EMBL/GenBank/DDBJ whole genome shotgun (WGS) entry which is preliminary data.</text>
</comment>
<feature type="region of interest" description="Disordered" evidence="2">
    <location>
        <begin position="1"/>
        <end position="55"/>
    </location>
</feature>
<feature type="compositionally biased region" description="Basic and acidic residues" evidence="2">
    <location>
        <begin position="1027"/>
        <end position="1037"/>
    </location>
</feature>
<feature type="compositionally biased region" description="Low complexity" evidence="2">
    <location>
        <begin position="1038"/>
        <end position="1049"/>
    </location>
</feature>
<feature type="compositionally biased region" description="Polar residues" evidence="2">
    <location>
        <begin position="41"/>
        <end position="55"/>
    </location>
</feature>
<feature type="compositionally biased region" description="Basic residues" evidence="2">
    <location>
        <begin position="195"/>
        <end position="215"/>
    </location>
</feature>
<evidence type="ECO:0000256" key="1">
    <source>
        <dbReference type="PROSITE-ProRule" id="PRU00221"/>
    </source>
</evidence>
<protein>
    <recommendedName>
        <fullName evidence="5">C2 domain-containing protein</fullName>
    </recommendedName>
</protein>
<name>A0ABQ8FGG1_9FUNG</name>
<feature type="compositionally biased region" description="Basic and acidic residues" evidence="2">
    <location>
        <begin position="219"/>
        <end position="236"/>
    </location>
</feature>
<feature type="region of interest" description="Disordered" evidence="2">
    <location>
        <begin position="148"/>
        <end position="276"/>
    </location>
</feature>
<dbReference type="PANTHER" id="PTHR44499:SF1">
    <property type="entry name" value="JOUBERIN"/>
    <property type="match status" value="1"/>
</dbReference>
<dbReference type="EMBL" id="JAFCIX010000242">
    <property type="protein sequence ID" value="KAH6596249.1"/>
    <property type="molecule type" value="Genomic_DNA"/>
</dbReference>
<evidence type="ECO:0000256" key="2">
    <source>
        <dbReference type="SAM" id="MobiDB-lite"/>
    </source>
</evidence>
<dbReference type="InterPro" id="IPR015943">
    <property type="entry name" value="WD40/YVTN_repeat-like_dom_sf"/>
</dbReference>
<feature type="repeat" description="WD" evidence="1">
    <location>
        <begin position="678"/>
        <end position="719"/>
    </location>
</feature>
<dbReference type="Proteomes" id="UP001648503">
    <property type="component" value="Unassembled WGS sequence"/>
</dbReference>
<evidence type="ECO:0000313" key="4">
    <source>
        <dbReference type="Proteomes" id="UP001648503"/>
    </source>
</evidence>
<dbReference type="InterPro" id="IPR052803">
    <property type="entry name" value="Cilium-Associated_Jouberin"/>
</dbReference>
<keyword evidence="4" id="KW-1185">Reference proteome</keyword>
<sequence>MSRSATATSLIIKASSDPELDSTVSAIKNNENIGEAMSEPDTWSGSRASLSSRATKPSLPHLRILNCTDGINLDGHPQLSNIAPSLYTRTLPLEPSPDTPSIVEYSDVRRGQRLPKHPVVITTKNGLAHIDSPTSGPLSHLDLAPADKENHLFKPPPSPPLPPPPLHSKQHVHNGSHNNVPNNESTSQAASPLKNRLRKHKHKSVSKKHIHKHTPGLKTSEDHDATHIQRESEHRNNVVLAGSSSANETHDRFDTLNNEKTKGSRPVGRGQYKEPSTTHYVTSLYESAVNLPHSSISLPTAVKTDMDSPHARSLQSNQLDPLTRDPWGDSKIHHNEMKRTKRLRKKPTSPIRSSIPDLFSHVHRQSHDFHGCIMTVHISQTDALVSETNLRHPLVQVHIVDEHTGQYILKSDPARAVTTFNEPVSLDYLLPVITKPFELFQNNTKTPKWNEDIILNEKYLHLVRPGRLILFEVLDMLSDFKNTKRCGTDGWHRVAWAFLKLVGAHGQSNTEQKMRLQLFKYPWWLRQGRTINRIPFIYNIFCRKDRRKYQSTLYVKVSAHGRVDTQVVVRRPLGPTEKETGRLTYEQLIRAYNTKKRPGETMLRSLMNLHTETTWRRKKDQQCKIPNKIKFRINGGEMGAFACSFSQNGMMLAVACSNRQTYPIRIYDVLTGERMASLDGHQDLVYQLLWISDDNELVSASADGSVRVWRVFSDGSVREVALYQHPTFVYTASICPLAQSKDLDADIKRPQLLATGAYDGVIRFWKHDPETLSPPSAFTSSRTLAQRSQTHKPIHKLVGHTCNINSIAFDVQGHRLFSADAQGELKIWSSRSLLISQTASLELSAPVPQIDYDCIKSIQVGSGPIHALIMHPGGRNMIIQSKTAIHTLDVRIFRFLTYIKIPDCAMGGGVGSQGKEGPSFLSHARRCPAPIMTSSPHLFGAAAAADATLAEQNDRISAAAHCAGIVGPLSPAHRSHSDPGSLFTRACLSPCGSWILCGAPIGGRVYVWRVETGVLVASYDAPRMRDGDERIRRDRDGSSSNSESSSSDGSDGEIDSKEARQHKIRQHQPTVPMRMAQRSIPGVVHIAFHPKDHYVCFVRWGDSQPVRVWSWDETCAEIGLGKCETTVNEQVALGRTAAALGYLDVDAIVNKSMASRLNLAGSVDDTHSPSRGNWKGQHGPATRLKHGRDLRPQPVQTPDHGREVGID</sequence>